<dbReference type="PROSITE" id="PS51379">
    <property type="entry name" value="4FE4S_FER_2"/>
    <property type="match status" value="2"/>
</dbReference>
<dbReference type="InterPro" id="IPR017900">
    <property type="entry name" value="4Fe4S_Fe_S_CS"/>
</dbReference>
<organism evidence="2">
    <name type="scientific">marine sediment metagenome</name>
    <dbReference type="NCBI Taxonomy" id="412755"/>
    <lineage>
        <taxon>unclassified sequences</taxon>
        <taxon>metagenomes</taxon>
        <taxon>ecological metagenomes</taxon>
    </lineage>
</organism>
<name>X1I6U9_9ZZZZ</name>
<dbReference type="EMBL" id="BARU01029269">
    <property type="protein sequence ID" value="GAH64970.1"/>
    <property type="molecule type" value="Genomic_DNA"/>
</dbReference>
<dbReference type="SUPFAM" id="SSF54862">
    <property type="entry name" value="4Fe-4S ferredoxins"/>
    <property type="match status" value="1"/>
</dbReference>
<evidence type="ECO:0000313" key="2">
    <source>
        <dbReference type="EMBL" id="GAH64970.1"/>
    </source>
</evidence>
<evidence type="ECO:0000259" key="1">
    <source>
        <dbReference type="PROSITE" id="PS51379"/>
    </source>
</evidence>
<feature type="domain" description="4Fe-4S ferredoxin-type" evidence="1">
    <location>
        <begin position="1"/>
        <end position="30"/>
    </location>
</feature>
<gene>
    <name evidence="2" type="ORF">S03H2_46592</name>
</gene>
<feature type="non-terminal residue" evidence="2">
    <location>
        <position position="63"/>
    </location>
</feature>
<dbReference type="AlphaFoldDB" id="X1I6U9"/>
<dbReference type="PANTHER" id="PTHR43122">
    <property type="entry name" value="FERREDOXIN SUBUNIT OF PYRUVATE:FLAVODOXIN OXIDOREDUCTASE-RELATED"/>
    <property type="match status" value="1"/>
</dbReference>
<sequence>MAIYIDKEICKGCKLCIYYCPKDVFKITDEINNKGFNVVSVIHPENCIKCKLCEMSCPDLALF</sequence>
<protein>
    <recommendedName>
        <fullName evidence="1">4Fe-4S ferredoxin-type domain-containing protein</fullName>
    </recommendedName>
</protein>
<dbReference type="Pfam" id="PF12838">
    <property type="entry name" value="Fer4_7"/>
    <property type="match status" value="1"/>
</dbReference>
<proteinExistence type="predicted"/>
<feature type="domain" description="4Fe-4S ferredoxin-type" evidence="1">
    <location>
        <begin position="38"/>
        <end position="63"/>
    </location>
</feature>
<dbReference type="PROSITE" id="PS00198">
    <property type="entry name" value="4FE4S_FER_1"/>
    <property type="match status" value="2"/>
</dbReference>
<dbReference type="Gene3D" id="3.30.70.20">
    <property type="match status" value="1"/>
</dbReference>
<dbReference type="PANTHER" id="PTHR43122:SF1">
    <property type="entry name" value="IRON-SULFUR-BINDING PROTEIN"/>
    <property type="match status" value="1"/>
</dbReference>
<comment type="caution">
    <text evidence="2">The sequence shown here is derived from an EMBL/GenBank/DDBJ whole genome shotgun (WGS) entry which is preliminary data.</text>
</comment>
<dbReference type="InterPro" id="IPR017896">
    <property type="entry name" value="4Fe4S_Fe-S-bd"/>
</dbReference>
<accession>X1I6U9</accession>
<reference evidence="2" key="1">
    <citation type="journal article" date="2014" name="Front. Microbiol.">
        <title>High frequency of phylogenetically diverse reductive dehalogenase-homologous genes in deep subseafloor sedimentary metagenomes.</title>
        <authorList>
            <person name="Kawai M."/>
            <person name="Futagami T."/>
            <person name="Toyoda A."/>
            <person name="Takaki Y."/>
            <person name="Nishi S."/>
            <person name="Hori S."/>
            <person name="Arai W."/>
            <person name="Tsubouchi T."/>
            <person name="Morono Y."/>
            <person name="Uchiyama I."/>
            <person name="Ito T."/>
            <person name="Fujiyama A."/>
            <person name="Inagaki F."/>
            <person name="Takami H."/>
        </authorList>
    </citation>
    <scope>NUCLEOTIDE SEQUENCE</scope>
    <source>
        <strain evidence="2">Expedition CK06-06</strain>
    </source>
</reference>